<dbReference type="InterPro" id="IPR051911">
    <property type="entry name" value="SDR_oxidoreductase"/>
</dbReference>
<protein>
    <submittedName>
        <fullName evidence="3">SDR family NAD(P)-dependent oxidoreductase</fullName>
    </submittedName>
</protein>
<proteinExistence type="inferred from homology"/>
<dbReference type="PANTHER" id="PTHR43976:SF16">
    <property type="entry name" value="SHORT-CHAIN DEHYDROGENASE_REDUCTASE FAMILY PROTEIN"/>
    <property type="match status" value="1"/>
</dbReference>
<accession>A0A413BEB5</accession>
<comment type="caution">
    <text evidence="3">The sequence shown here is derived from an EMBL/GenBank/DDBJ whole genome shotgun (WGS) entry which is preliminary data.</text>
</comment>
<dbReference type="Proteomes" id="UP000286581">
    <property type="component" value="Unassembled WGS sequence"/>
</dbReference>
<keyword evidence="2" id="KW-0560">Oxidoreductase</keyword>
<dbReference type="InterPro" id="IPR002347">
    <property type="entry name" value="SDR_fam"/>
</dbReference>
<dbReference type="GO" id="GO:0008667">
    <property type="term" value="F:2,3-dihydro-2,3-dihydroxybenzoate dehydrogenase activity"/>
    <property type="evidence" value="ECO:0007669"/>
    <property type="project" value="InterPro"/>
</dbReference>
<dbReference type="SUPFAM" id="SSF51735">
    <property type="entry name" value="NAD(P)-binding Rossmann-fold domains"/>
    <property type="match status" value="1"/>
</dbReference>
<evidence type="ECO:0000313" key="4">
    <source>
        <dbReference type="Proteomes" id="UP000286581"/>
    </source>
</evidence>
<evidence type="ECO:0000256" key="1">
    <source>
        <dbReference type="ARBA" id="ARBA00006484"/>
    </source>
</evidence>
<dbReference type="EMBL" id="QSAE01000038">
    <property type="protein sequence ID" value="RGW38993.1"/>
    <property type="molecule type" value="Genomic_DNA"/>
</dbReference>
<dbReference type="InterPro" id="IPR036291">
    <property type="entry name" value="NAD(P)-bd_dom_sf"/>
</dbReference>
<dbReference type="Gene3D" id="3.40.50.720">
    <property type="entry name" value="NAD(P)-binding Rossmann-like Domain"/>
    <property type="match status" value="1"/>
</dbReference>
<organism evidence="3 4">
    <name type="scientific">Agathobacter rectalis</name>
    <dbReference type="NCBI Taxonomy" id="39491"/>
    <lineage>
        <taxon>Bacteria</taxon>
        <taxon>Bacillati</taxon>
        <taxon>Bacillota</taxon>
        <taxon>Clostridia</taxon>
        <taxon>Lachnospirales</taxon>
        <taxon>Lachnospiraceae</taxon>
        <taxon>Agathobacter</taxon>
    </lineage>
</organism>
<name>A0A413BEB5_9FIRM</name>
<gene>
    <name evidence="3" type="ORF">DWV78_11345</name>
</gene>
<dbReference type="PANTHER" id="PTHR43976">
    <property type="entry name" value="SHORT CHAIN DEHYDROGENASE"/>
    <property type="match status" value="1"/>
</dbReference>
<evidence type="ECO:0000256" key="2">
    <source>
        <dbReference type="ARBA" id="ARBA00023002"/>
    </source>
</evidence>
<dbReference type="PRINTS" id="PR01397">
    <property type="entry name" value="DHBDHDRGNASE"/>
</dbReference>
<dbReference type="InterPro" id="IPR003560">
    <property type="entry name" value="DHB_DH"/>
</dbReference>
<reference evidence="3 4" key="1">
    <citation type="submission" date="2018-08" db="EMBL/GenBank/DDBJ databases">
        <title>A genome reference for cultivated species of the human gut microbiota.</title>
        <authorList>
            <person name="Zou Y."/>
            <person name="Xue W."/>
            <person name="Luo G."/>
        </authorList>
    </citation>
    <scope>NUCLEOTIDE SEQUENCE [LARGE SCALE GENOMIC DNA]</scope>
    <source>
        <strain evidence="3 4">AF12-8</strain>
    </source>
</reference>
<dbReference type="Pfam" id="PF00106">
    <property type="entry name" value="adh_short"/>
    <property type="match status" value="1"/>
</dbReference>
<dbReference type="AlphaFoldDB" id="A0A413BEB5"/>
<comment type="similarity">
    <text evidence="1">Belongs to the short-chain dehydrogenases/reductases (SDR) family.</text>
</comment>
<evidence type="ECO:0000313" key="3">
    <source>
        <dbReference type="EMBL" id="RGW38993.1"/>
    </source>
</evidence>
<dbReference type="GO" id="GO:0019290">
    <property type="term" value="P:siderophore biosynthetic process"/>
    <property type="evidence" value="ECO:0007669"/>
    <property type="project" value="InterPro"/>
</dbReference>
<sequence length="156" mass="17393">MKNKKVWFVTGCSKGLGHALVNELLEQGYMVSATSRNKQALIEAFGNESEQFLPLSMNLADEESVKTALKKTVLKFGRVDVVVNNAGYTHLATIEEMSDKAVRELFDINVFGLLNVIRAALPIMRKQNSGHIFNVSSWVPIMSVLYPVHIVRQSTL</sequence>